<dbReference type="PANTHER" id="PTHR12133">
    <property type="entry name" value="TRNA (ADENINE(58)-N(1))-METHYLTRANSFERASE"/>
    <property type="match status" value="1"/>
</dbReference>
<evidence type="ECO:0000256" key="1">
    <source>
        <dbReference type="ARBA" id="ARBA00004123"/>
    </source>
</evidence>
<dbReference type="Proteomes" id="UP000694044">
    <property type="component" value="Unassembled WGS sequence"/>
</dbReference>
<dbReference type="InterPro" id="IPR049470">
    <property type="entry name" value="TRM61_C"/>
</dbReference>
<dbReference type="GO" id="GO:0031515">
    <property type="term" value="C:tRNA (m1A) methyltransferase complex"/>
    <property type="evidence" value="ECO:0007669"/>
    <property type="project" value="InterPro"/>
</dbReference>
<organism evidence="10 11">
    <name type="scientific">Phytophthora pseudosyringae</name>
    <dbReference type="NCBI Taxonomy" id="221518"/>
    <lineage>
        <taxon>Eukaryota</taxon>
        <taxon>Sar</taxon>
        <taxon>Stramenopiles</taxon>
        <taxon>Oomycota</taxon>
        <taxon>Peronosporomycetes</taxon>
        <taxon>Peronosporales</taxon>
        <taxon>Peronosporaceae</taxon>
        <taxon>Phytophthora</taxon>
    </lineage>
</organism>
<keyword evidence="11" id="KW-1185">Reference proteome</keyword>
<evidence type="ECO:0000256" key="5">
    <source>
        <dbReference type="ARBA" id="ARBA00022694"/>
    </source>
</evidence>
<evidence type="ECO:0000256" key="8">
    <source>
        <dbReference type="SAM" id="MobiDB-lite"/>
    </source>
</evidence>
<reference evidence="10" key="1">
    <citation type="submission" date="2021-02" db="EMBL/GenBank/DDBJ databases">
        <authorList>
            <person name="Palmer J.M."/>
        </authorList>
    </citation>
    <scope>NUCLEOTIDE SEQUENCE</scope>
    <source>
        <strain evidence="10">SCRP734</strain>
    </source>
</reference>
<dbReference type="InterPro" id="IPR014816">
    <property type="entry name" value="tRNA_MeTrfase_Gcd14"/>
</dbReference>
<evidence type="ECO:0000313" key="11">
    <source>
        <dbReference type="Proteomes" id="UP000694044"/>
    </source>
</evidence>
<keyword evidence="2 7" id="KW-0489">Methyltransferase</keyword>
<dbReference type="EMBL" id="JAGDFM010000700">
    <property type="protein sequence ID" value="KAG7376437.1"/>
    <property type="molecule type" value="Genomic_DNA"/>
</dbReference>
<dbReference type="PROSITE" id="PS51620">
    <property type="entry name" value="SAM_TRM61"/>
    <property type="match status" value="1"/>
</dbReference>
<dbReference type="PANTHER" id="PTHR12133:SF2">
    <property type="entry name" value="TRNA (ADENINE(58)-N(1))-METHYLTRANSFERASE CATALYTIC SUBUNIT TRMT61A"/>
    <property type="match status" value="1"/>
</dbReference>
<proteinExistence type="inferred from homology"/>
<name>A0A8T1V590_9STRA</name>
<dbReference type="EC" id="2.1.1.220" evidence="7"/>
<feature type="compositionally biased region" description="Basic and acidic residues" evidence="8">
    <location>
        <begin position="321"/>
        <end position="341"/>
    </location>
</feature>
<dbReference type="GO" id="GO:0005634">
    <property type="term" value="C:nucleus"/>
    <property type="evidence" value="ECO:0007669"/>
    <property type="project" value="UniProtKB-SubCell"/>
</dbReference>
<dbReference type="PIRSF" id="PIRSF017269">
    <property type="entry name" value="GCD14"/>
    <property type="match status" value="1"/>
</dbReference>
<comment type="catalytic activity">
    <reaction evidence="7">
        <text>adenosine(58) in tRNA + S-adenosyl-L-methionine = N(1)-methyladenosine(58) in tRNA + S-adenosyl-L-homocysteine + H(+)</text>
        <dbReference type="Rhea" id="RHEA:43152"/>
        <dbReference type="Rhea" id="RHEA-COMP:10365"/>
        <dbReference type="Rhea" id="RHEA-COMP:10366"/>
        <dbReference type="ChEBI" id="CHEBI:15378"/>
        <dbReference type="ChEBI" id="CHEBI:57856"/>
        <dbReference type="ChEBI" id="CHEBI:59789"/>
        <dbReference type="ChEBI" id="CHEBI:74411"/>
        <dbReference type="ChEBI" id="CHEBI:74491"/>
        <dbReference type="EC" id="2.1.1.220"/>
    </reaction>
</comment>
<evidence type="ECO:0000256" key="4">
    <source>
        <dbReference type="ARBA" id="ARBA00022691"/>
    </source>
</evidence>
<evidence type="ECO:0000256" key="7">
    <source>
        <dbReference type="PIRNR" id="PIRNR017269"/>
    </source>
</evidence>
<protein>
    <recommendedName>
        <fullName evidence="7">tRNA (adenine(58)-N(1))-methyltransferase</fullName>
        <ecNumber evidence="7">2.1.1.220</ecNumber>
    </recommendedName>
</protein>
<comment type="similarity">
    <text evidence="7">Belongs to the class I-like SAM-binding methyltransferase superfamily. TRM61 family.</text>
</comment>
<dbReference type="Pfam" id="PF08704">
    <property type="entry name" value="GCD14"/>
    <property type="match status" value="1"/>
</dbReference>
<accession>A0A8T1V590</accession>
<keyword evidence="4 7" id="KW-0949">S-adenosyl-L-methionine</keyword>
<evidence type="ECO:0000256" key="2">
    <source>
        <dbReference type="ARBA" id="ARBA00022603"/>
    </source>
</evidence>
<feature type="region of interest" description="Disordered" evidence="8">
    <location>
        <begin position="321"/>
        <end position="350"/>
    </location>
</feature>
<keyword evidence="3 7" id="KW-0808">Transferase</keyword>
<keyword evidence="6" id="KW-0539">Nucleus</keyword>
<dbReference type="OrthoDB" id="1925287at2759"/>
<comment type="subcellular location">
    <subcellularLocation>
        <location evidence="1">Nucleus</location>
    </subcellularLocation>
</comment>
<evidence type="ECO:0000256" key="6">
    <source>
        <dbReference type="ARBA" id="ARBA00023242"/>
    </source>
</evidence>
<dbReference type="GO" id="GO:0030488">
    <property type="term" value="P:tRNA methylation"/>
    <property type="evidence" value="ECO:0007669"/>
    <property type="project" value="InterPro"/>
</dbReference>
<feature type="domain" description="tRNA (adenine(58)-N(1))-methyltransferase catalytic subunit TRM61 C-terminal" evidence="9">
    <location>
        <begin position="83"/>
        <end position="246"/>
    </location>
</feature>
<dbReference type="AlphaFoldDB" id="A0A8T1V590"/>
<dbReference type="CDD" id="cd02440">
    <property type="entry name" value="AdoMet_MTases"/>
    <property type="match status" value="1"/>
</dbReference>
<sequence length="381" mass="41929">MAMPSAQVNAASVATIANSMWKSPPVIQEGSLVVLFETHNSLTYCYAQRDAIYQNRHGAFYHNDMIGQPFGSKIISRKKNARGYLILLAPTPELWSRALRHRTQIVFTLDASAIMFAAALRSGSRVVESGTGSGALTTSFARTVAPHGHVFTFEFNAHRAEIAREEFKRNGLESVITVDCRDACEQGFPEELEGTIDTVFLDLPSPWTAVGHAAKMLKQGGFFASYSPCIEQVQKTCDALRSANFECELMSESIGGFGGVGEVANVFIFSSSVLLLLKVIRTIETRLVPYNSRRIDLPVPDFGFGKKVKTENGATAATDVQKEVGEDSAKTDEEKEKERKKNGGRKRKYVPGGVGEHIVAKKDDEIRGHTAYLTFANKFFE</sequence>
<keyword evidence="5 7" id="KW-0819">tRNA processing</keyword>
<evidence type="ECO:0000256" key="3">
    <source>
        <dbReference type="ARBA" id="ARBA00022679"/>
    </source>
</evidence>
<evidence type="ECO:0000313" key="10">
    <source>
        <dbReference type="EMBL" id="KAG7376437.1"/>
    </source>
</evidence>
<gene>
    <name evidence="10" type="primary">TRMT61A_1</name>
    <name evidence="10" type="ORF">PHYPSEUDO_013564</name>
</gene>
<comment type="caution">
    <text evidence="10">The sequence shown here is derived from an EMBL/GenBank/DDBJ whole genome shotgun (WGS) entry which is preliminary data.</text>
</comment>
<dbReference type="GO" id="GO:0160107">
    <property type="term" value="F:tRNA (adenine(58)-N1)-methyltransferase activity"/>
    <property type="evidence" value="ECO:0007669"/>
    <property type="project" value="InterPro"/>
</dbReference>
<evidence type="ECO:0000259" key="9">
    <source>
        <dbReference type="Pfam" id="PF08704"/>
    </source>
</evidence>